<organism evidence="2">
    <name type="scientific">marine sediment metagenome</name>
    <dbReference type="NCBI Taxonomy" id="412755"/>
    <lineage>
        <taxon>unclassified sequences</taxon>
        <taxon>metagenomes</taxon>
        <taxon>ecological metagenomes</taxon>
    </lineage>
</organism>
<evidence type="ECO:0000256" key="1">
    <source>
        <dbReference type="SAM" id="MobiDB-lite"/>
    </source>
</evidence>
<dbReference type="AlphaFoldDB" id="A0A0F9RV23"/>
<feature type="region of interest" description="Disordered" evidence="1">
    <location>
        <begin position="61"/>
        <end position="82"/>
    </location>
</feature>
<reference evidence="2" key="1">
    <citation type="journal article" date="2015" name="Nature">
        <title>Complex archaea that bridge the gap between prokaryotes and eukaryotes.</title>
        <authorList>
            <person name="Spang A."/>
            <person name="Saw J.H."/>
            <person name="Jorgensen S.L."/>
            <person name="Zaremba-Niedzwiedzka K."/>
            <person name="Martijn J."/>
            <person name="Lind A.E."/>
            <person name="van Eijk R."/>
            <person name="Schleper C."/>
            <person name="Guy L."/>
            <person name="Ettema T.J."/>
        </authorList>
    </citation>
    <scope>NUCLEOTIDE SEQUENCE</scope>
</reference>
<proteinExistence type="predicted"/>
<name>A0A0F9RV23_9ZZZZ</name>
<comment type="caution">
    <text evidence="2">The sequence shown here is derived from an EMBL/GenBank/DDBJ whole genome shotgun (WGS) entry which is preliminary data.</text>
</comment>
<dbReference type="EMBL" id="LAZR01000956">
    <property type="protein sequence ID" value="KKN53782.1"/>
    <property type="molecule type" value="Genomic_DNA"/>
</dbReference>
<accession>A0A0F9RV23</accession>
<evidence type="ECO:0000313" key="2">
    <source>
        <dbReference type="EMBL" id="KKN53782.1"/>
    </source>
</evidence>
<protein>
    <submittedName>
        <fullName evidence="2">Uncharacterized protein</fullName>
    </submittedName>
</protein>
<gene>
    <name evidence="2" type="ORF">LCGC14_0598750</name>
</gene>
<feature type="compositionally biased region" description="Basic and acidic residues" evidence="1">
    <location>
        <begin position="68"/>
        <end position="82"/>
    </location>
</feature>
<sequence length="82" mass="9586">MNARLYVSTLERRQPMSNNPYENIDIGNHCPKCGHPVIRGAMPYKVIDSKYYHTWCITEDSSKEDEELERKGVKPCLEKELE</sequence>